<dbReference type="Proteomes" id="UP000230282">
    <property type="component" value="Unassembled WGS sequence"/>
</dbReference>
<name>A0A2M8RTQ6_9PAST</name>
<proteinExistence type="predicted"/>
<evidence type="ECO:0000256" key="4">
    <source>
        <dbReference type="ARBA" id="ARBA00023136"/>
    </source>
</evidence>
<evidence type="ECO:0000259" key="6">
    <source>
        <dbReference type="PROSITE" id="PS50929"/>
    </source>
</evidence>
<dbReference type="Gene3D" id="1.20.1560.10">
    <property type="entry name" value="ABC transporter type 1, transmembrane domain"/>
    <property type="match status" value="1"/>
</dbReference>
<dbReference type="EMBL" id="PHGZ01000024">
    <property type="protein sequence ID" value="PJG82269.1"/>
    <property type="molecule type" value="Genomic_DNA"/>
</dbReference>
<gene>
    <name evidence="7" type="ORF">CVP04_09905</name>
</gene>
<protein>
    <recommendedName>
        <fullName evidence="6">ABC transmembrane type-1 domain-containing protein</fullName>
    </recommendedName>
</protein>
<comment type="caution">
    <text evidence="7">The sequence shown here is derived from an EMBL/GenBank/DDBJ whole genome shotgun (WGS) entry which is preliminary data.</text>
</comment>
<accession>A0A2M8RTQ6</accession>
<keyword evidence="2 5" id="KW-0812">Transmembrane</keyword>
<feature type="transmembrane region" description="Helical" evidence="5">
    <location>
        <begin position="126"/>
        <end position="146"/>
    </location>
</feature>
<feature type="transmembrane region" description="Helical" evidence="5">
    <location>
        <begin position="217"/>
        <end position="240"/>
    </location>
</feature>
<dbReference type="InterPro" id="IPR011527">
    <property type="entry name" value="ABC1_TM_dom"/>
</dbReference>
<keyword evidence="4 5" id="KW-0472">Membrane</keyword>
<dbReference type="GO" id="GO:0140359">
    <property type="term" value="F:ABC-type transporter activity"/>
    <property type="evidence" value="ECO:0007669"/>
    <property type="project" value="InterPro"/>
</dbReference>
<reference evidence="7 8" key="1">
    <citation type="submission" date="2017-11" db="EMBL/GenBank/DDBJ databases">
        <title>Reclassification of Bisgaard taxon 5 as Caviibacterium pharyngocola gen. nov., sp. nov.</title>
        <authorList>
            <person name="Christensen H."/>
        </authorList>
    </citation>
    <scope>NUCLEOTIDE SEQUENCE [LARGE SCALE GENOMIC DNA]</scope>
    <source>
        <strain evidence="7 8">7_3</strain>
    </source>
</reference>
<sequence length="285" mass="32099">MKTQSNLFITLKNIAVTHRKKLFYTFSLVGVENLSLMLYPVIAGVAINAVVAGEVWKTLIYVLLVLVVWGVGSARRAVDTRTFVRIYAELVVPVIMNERQNNGSTSTTTARVALSREFVNFFEQHLPTFITAFFSIIGSVVMLLAIEFWSGVIALIILAVFGALMPKYIKANDHLYFRLNNRLEKEVDLIERTKQSELLKHYDVVSRLRIAISNREAFSFLAIGLAVAVLFGVTLTMMTLKGYGSAGHIYAVITYMWTFAISLDDMPRLVEEYSQLKDIGNRIDV</sequence>
<dbReference type="Pfam" id="PF13748">
    <property type="entry name" value="ABC_membrane_3"/>
    <property type="match status" value="1"/>
</dbReference>
<dbReference type="AlphaFoldDB" id="A0A2M8RTQ6"/>
<dbReference type="RefSeq" id="WP_100297353.1">
    <property type="nucleotide sequence ID" value="NZ_PHGZ01000024.1"/>
</dbReference>
<keyword evidence="3 5" id="KW-1133">Transmembrane helix</keyword>
<dbReference type="GO" id="GO:0005886">
    <property type="term" value="C:plasma membrane"/>
    <property type="evidence" value="ECO:0007669"/>
    <property type="project" value="UniProtKB-SubCell"/>
</dbReference>
<evidence type="ECO:0000256" key="5">
    <source>
        <dbReference type="SAM" id="Phobius"/>
    </source>
</evidence>
<dbReference type="OrthoDB" id="262142at2"/>
<evidence type="ECO:0000313" key="7">
    <source>
        <dbReference type="EMBL" id="PJG82269.1"/>
    </source>
</evidence>
<keyword evidence="8" id="KW-1185">Reference proteome</keyword>
<evidence type="ECO:0000256" key="3">
    <source>
        <dbReference type="ARBA" id="ARBA00022989"/>
    </source>
</evidence>
<feature type="transmembrane region" description="Helical" evidence="5">
    <location>
        <begin position="59"/>
        <end position="78"/>
    </location>
</feature>
<dbReference type="PROSITE" id="PS50929">
    <property type="entry name" value="ABC_TM1F"/>
    <property type="match status" value="1"/>
</dbReference>
<organism evidence="7 8">
    <name type="scientific">Caviibacterium pharyngocola</name>
    <dbReference type="NCBI Taxonomy" id="28159"/>
    <lineage>
        <taxon>Bacteria</taxon>
        <taxon>Pseudomonadati</taxon>
        <taxon>Pseudomonadota</taxon>
        <taxon>Gammaproteobacteria</taxon>
        <taxon>Pasteurellales</taxon>
        <taxon>Pasteurellaceae</taxon>
        <taxon>Caviibacterium</taxon>
    </lineage>
</organism>
<evidence type="ECO:0000313" key="8">
    <source>
        <dbReference type="Proteomes" id="UP000230282"/>
    </source>
</evidence>
<dbReference type="SUPFAM" id="SSF90123">
    <property type="entry name" value="ABC transporter transmembrane region"/>
    <property type="match status" value="1"/>
</dbReference>
<evidence type="ECO:0000256" key="2">
    <source>
        <dbReference type="ARBA" id="ARBA00022692"/>
    </source>
</evidence>
<evidence type="ECO:0000256" key="1">
    <source>
        <dbReference type="ARBA" id="ARBA00004651"/>
    </source>
</evidence>
<feature type="transmembrane region" description="Helical" evidence="5">
    <location>
        <begin position="21"/>
        <end position="47"/>
    </location>
</feature>
<feature type="transmembrane region" description="Helical" evidence="5">
    <location>
        <begin position="152"/>
        <end position="169"/>
    </location>
</feature>
<comment type="subcellular location">
    <subcellularLocation>
        <location evidence="1">Cell membrane</location>
        <topology evidence="1">Multi-pass membrane protein</topology>
    </subcellularLocation>
</comment>
<dbReference type="GO" id="GO:0005524">
    <property type="term" value="F:ATP binding"/>
    <property type="evidence" value="ECO:0007669"/>
    <property type="project" value="InterPro"/>
</dbReference>
<feature type="domain" description="ABC transmembrane type-1" evidence="6">
    <location>
        <begin position="120"/>
        <end position="275"/>
    </location>
</feature>
<dbReference type="InterPro" id="IPR036640">
    <property type="entry name" value="ABC1_TM_sf"/>
</dbReference>
<feature type="transmembrane region" description="Helical" evidence="5">
    <location>
        <begin position="246"/>
        <end position="263"/>
    </location>
</feature>